<dbReference type="RefSeq" id="WP_166937295.1">
    <property type="nucleotide sequence ID" value="NZ_BAAADD010000012.1"/>
</dbReference>
<feature type="transmembrane region" description="Helical" evidence="1">
    <location>
        <begin position="60"/>
        <end position="81"/>
    </location>
</feature>
<keyword evidence="1" id="KW-0812">Transmembrane</keyword>
<proteinExistence type="predicted"/>
<reference evidence="2 3" key="1">
    <citation type="journal article" date="2019" name="Int. J. Syst. Evol. Microbiol.">
        <title>The Global Catalogue of Microorganisms (GCM) 10K type strain sequencing project: providing services to taxonomists for standard genome sequencing and annotation.</title>
        <authorList>
            <consortium name="The Broad Institute Genomics Platform"/>
            <consortium name="The Broad Institute Genome Sequencing Center for Infectious Disease"/>
            <person name="Wu L."/>
            <person name="Ma J."/>
        </authorList>
    </citation>
    <scope>NUCLEOTIDE SEQUENCE [LARGE SCALE GENOMIC DNA]</scope>
    <source>
        <strain evidence="2 3">JCM 15089</strain>
    </source>
</reference>
<keyword evidence="1" id="KW-1133">Transmembrane helix</keyword>
<evidence type="ECO:0000313" key="3">
    <source>
        <dbReference type="Proteomes" id="UP001499951"/>
    </source>
</evidence>
<organism evidence="2 3">
    <name type="scientific">Rhizomicrobium electricum</name>
    <dbReference type="NCBI Taxonomy" id="480070"/>
    <lineage>
        <taxon>Bacteria</taxon>
        <taxon>Pseudomonadati</taxon>
        <taxon>Pseudomonadota</taxon>
        <taxon>Alphaproteobacteria</taxon>
        <taxon>Micropepsales</taxon>
        <taxon>Micropepsaceae</taxon>
        <taxon>Rhizomicrobium</taxon>
    </lineage>
</organism>
<dbReference type="Proteomes" id="UP001499951">
    <property type="component" value="Unassembled WGS sequence"/>
</dbReference>
<evidence type="ECO:0008006" key="4">
    <source>
        <dbReference type="Google" id="ProtNLM"/>
    </source>
</evidence>
<keyword evidence="1" id="KW-0472">Membrane</keyword>
<protein>
    <recommendedName>
        <fullName evidence="4">Anti-sigma factor</fullName>
    </recommendedName>
</protein>
<comment type="caution">
    <text evidence="2">The sequence shown here is derived from an EMBL/GenBank/DDBJ whole genome shotgun (WGS) entry which is preliminary data.</text>
</comment>
<accession>A0ABN1F9V2</accession>
<evidence type="ECO:0000256" key="1">
    <source>
        <dbReference type="SAM" id="Phobius"/>
    </source>
</evidence>
<gene>
    <name evidence="2" type="ORF">GCM10008942_38850</name>
</gene>
<keyword evidence="3" id="KW-1185">Reference proteome</keyword>
<name>A0ABN1F9V2_9PROT</name>
<sequence length="111" mass="11945">MSENDRNDAQFARDIFRALPTTAVPAGLEARILADFDRLAVRRPGWLGRFGERLWPGAPAWQPASILALSLAVGLMAGVFVPSPTAYSTTSDQVVTAALDSAPVMDFDKDP</sequence>
<evidence type="ECO:0000313" key="2">
    <source>
        <dbReference type="EMBL" id="GAA0586052.1"/>
    </source>
</evidence>
<dbReference type="EMBL" id="BAAADD010000012">
    <property type="protein sequence ID" value="GAA0586052.1"/>
    <property type="molecule type" value="Genomic_DNA"/>
</dbReference>